<evidence type="ECO:0000313" key="2">
    <source>
        <dbReference type="EMBL" id="CAA6827195.1"/>
    </source>
</evidence>
<organism evidence="2">
    <name type="scientific">uncultured Sulfurovum sp</name>
    <dbReference type="NCBI Taxonomy" id="269237"/>
    <lineage>
        <taxon>Bacteria</taxon>
        <taxon>Pseudomonadati</taxon>
        <taxon>Campylobacterota</taxon>
        <taxon>Epsilonproteobacteria</taxon>
        <taxon>Campylobacterales</taxon>
        <taxon>Sulfurovaceae</taxon>
        <taxon>Sulfurovum</taxon>
        <taxon>environmental samples</taxon>
    </lineage>
</organism>
<dbReference type="EMBL" id="CACVAU010000090">
    <property type="protein sequence ID" value="CAA6827195.1"/>
    <property type="molecule type" value="Genomic_DNA"/>
</dbReference>
<dbReference type="AlphaFoldDB" id="A0A6S6U640"/>
<reference evidence="2" key="1">
    <citation type="submission" date="2020-01" db="EMBL/GenBank/DDBJ databases">
        <authorList>
            <person name="Meier V. D."/>
            <person name="Meier V D."/>
        </authorList>
    </citation>
    <scope>NUCLEOTIDE SEQUENCE</scope>
    <source>
        <strain evidence="2">HLG_WM_MAG_05</strain>
    </source>
</reference>
<feature type="transmembrane region" description="Helical" evidence="1">
    <location>
        <begin position="37"/>
        <end position="57"/>
    </location>
</feature>
<proteinExistence type="predicted"/>
<sequence>MSTFRYHRNNNHRYNIYENFIEESNPKSYYTPLRNTLFIIAFISTLLMTLLLSIDFYQKKEYQVSYIFLPNTNQKNQVSDEISPMEITKVVSDNILKKIEAKNILQTISDEQLELIIQNVMEKIKNSPNEITYTQK</sequence>
<evidence type="ECO:0000256" key="1">
    <source>
        <dbReference type="SAM" id="Phobius"/>
    </source>
</evidence>
<accession>A0A6S6U640</accession>
<name>A0A6S6U640_9BACT</name>
<keyword evidence="1" id="KW-0472">Membrane</keyword>
<protein>
    <submittedName>
        <fullName evidence="2">Uncharacterized protein</fullName>
    </submittedName>
</protein>
<keyword evidence="1" id="KW-1133">Transmembrane helix</keyword>
<keyword evidence="1" id="KW-0812">Transmembrane</keyword>
<gene>
    <name evidence="2" type="ORF">HELGO_WM8819</name>
</gene>